<dbReference type="HAMAP" id="MF_00972">
    <property type="entry name" value="tRNA_aden_deaminase"/>
    <property type="match status" value="1"/>
</dbReference>
<dbReference type="InterPro" id="IPR016193">
    <property type="entry name" value="Cytidine_deaminase-like"/>
</dbReference>
<comment type="cofactor">
    <cofactor evidence="8">
        <name>Zn(2+)</name>
        <dbReference type="ChEBI" id="CHEBI:29105"/>
    </cofactor>
    <text evidence="8">Binds 1 zinc ion per subunit.</text>
</comment>
<dbReference type="Gene3D" id="3.40.140.10">
    <property type="entry name" value="Cytidine Deaminase, domain 2"/>
    <property type="match status" value="1"/>
</dbReference>
<comment type="similarity">
    <text evidence="1">Belongs to the cytidine and deoxycytidylate deaminase family. ADAT2 subfamily.</text>
</comment>
<gene>
    <name evidence="8" type="primary">tadA</name>
    <name evidence="10" type="ORF">BS101_00865</name>
</gene>
<keyword evidence="3 8" id="KW-0819">tRNA processing</keyword>
<dbReference type="EMBL" id="CP018335">
    <property type="protein sequence ID" value="APM37415.1"/>
    <property type="molecule type" value="Genomic_DNA"/>
</dbReference>
<accession>A0A1L5F334</accession>
<dbReference type="AlphaFoldDB" id="A0A1L5F334"/>
<evidence type="ECO:0000256" key="2">
    <source>
        <dbReference type="ARBA" id="ARBA00011738"/>
    </source>
</evidence>
<dbReference type="InterPro" id="IPR016192">
    <property type="entry name" value="APOBEC/CMP_deaminase_Zn-bd"/>
</dbReference>
<evidence type="ECO:0000256" key="1">
    <source>
        <dbReference type="ARBA" id="ARBA00010669"/>
    </source>
</evidence>
<dbReference type="EC" id="3.5.4.33" evidence="8"/>
<dbReference type="NCBIfam" id="NF008113">
    <property type="entry name" value="PRK10860.1"/>
    <property type="match status" value="1"/>
</dbReference>
<dbReference type="PROSITE" id="PS00903">
    <property type="entry name" value="CYT_DCMP_DEAMINASES_1"/>
    <property type="match status" value="1"/>
</dbReference>
<dbReference type="Proteomes" id="UP000184604">
    <property type="component" value="Chromosome"/>
</dbReference>
<organism evidence="10 11">
    <name type="scientific">Clostridium kluyveri</name>
    <dbReference type="NCBI Taxonomy" id="1534"/>
    <lineage>
        <taxon>Bacteria</taxon>
        <taxon>Bacillati</taxon>
        <taxon>Bacillota</taxon>
        <taxon>Clostridia</taxon>
        <taxon>Eubacteriales</taxon>
        <taxon>Clostridiaceae</taxon>
        <taxon>Clostridium</taxon>
    </lineage>
</organism>
<dbReference type="GO" id="GO:0002100">
    <property type="term" value="P:tRNA wobble adenosine to inosine editing"/>
    <property type="evidence" value="ECO:0007669"/>
    <property type="project" value="UniProtKB-UniRule"/>
</dbReference>
<feature type="binding site" evidence="8">
    <location>
        <position position="83"/>
    </location>
    <ligand>
        <name>Zn(2+)</name>
        <dbReference type="ChEBI" id="CHEBI:29105"/>
        <note>catalytic</note>
    </ligand>
</feature>
<keyword evidence="5 8" id="KW-0378">Hydrolase</keyword>
<dbReference type="SUPFAM" id="SSF53927">
    <property type="entry name" value="Cytidine deaminase-like"/>
    <property type="match status" value="1"/>
</dbReference>
<protein>
    <recommendedName>
        <fullName evidence="8">tRNA-specific adenosine deaminase</fullName>
        <ecNumber evidence="8">3.5.4.33</ecNumber>
    </recommendedName>
</protein>
<keyword evidence="4 8" id="KW-0479">Metal-binding</keyword>
<dbReference type="PANTHER" id="PTHR11079:SF202">
    <property type="entry name" value="TRNA-SPECIFIC ADENOSINE DEAMINASE"/>
    <property type="match status" value="1"/>
</dbReference>
<evidence type="ECO:0000256" key="7">
    <source>
        <dbReference type="ARBA" id="ARBA00048045"/>
    </source>
</evidence>
<name>A0A1L5F334_CLOKL</name>
<feature type="binding site" evidence="8">
    <location>
        <position position="50"/>
    </location>
    <ligand>
        <name>Zn(2+)</name>
        <dbReference type="ChEBI" id="CHEBI:29105"/>
        <note>catalytic</note>
    </ligand>
</feature>
<dbReference type="CDD" id="cd01285">
    <property type="entry name" value="nucleoside_deaminase"/>
    <property type="match status" value="1"/>
</dbReference>
<dbReference type="InterPro" id="IPR028883">
    <property type="entry name" value="tRNA_aden_deaminase"/>
</dbReference>
<dbReference type="OrthoDB" id="9802676at2"/>
<comment type="catalytic activity">
    <reaction evidence="7 8">
        <text>adenosine(34) in tRNA + H2O + H(+) = inosine(34) in tRNA + NH4(+)</text>
        <dbReference type="Rhea" id="RHEA:43168"/>
        <dbReference type="Rhea" id="RHEA-COMP:10373"/>
        <dbReference type="Rhea" id="RHEA-COMP:10374"/>
        <dbReference type="ChEBI" id="CHEBI:15377"/>
        <dbReference type="ChEBI" id="CHEBI:15378"/>
        <dbReference type="ChEBI" id="CHEBI:28938"/>
        <dbReference type="ChEBI" id="CHEBI:74411"/>
        <dbReference type="ChEBI" id="CHEBI:82852"/>
        <dbReference type="EC" id="3.5.4.33"/>
    </reaction>
</comment>
<feature type="domain" description="CMP/dCMP-type deaminase" evidence="9">
    <location>
        <begin position="1"/>
        <end position="110"/>
    </location>
</feature>
<feature type="active site" description="Proton donor" evidence="8">
    <location>
        <position position="52"/>
    </location>
</feature>
<dbReference type="PANTHER" id="PTHR11079">
    <property type="entry name" value="CYTOSINE DEAMINASE FAMILY MEMBER"/>
    <property type="match status" value="1"/>
</dbReference>
<dbReference type="PROSITE" id="PS51747">
    <property type="entry name" value="CYT_DCMP_DEAMINASES_2"/>
    <property type="match status" value="1"/>
</dbReference>
<dbReference type="RefSeq" id="WP_011988658.1">
    <property type="nucleotide sequence ID" value="NZ_CP018335.1"/>
</dbReference>
<evidence type="ECO:0000256" key="4">
    <source>
        <dbReference type="ARBA" id="ARBA00022723"/>
    </source>
</evidence>
<evidence type="ECO:0000256" key="6">
    <source>
        <dbReference type="ARBA" id="ARBA00022833"/>
    </source>
</evidence>
<comment type="function">
    <text evidence="8">Catalyzes the deamination of adenosine to inosine at the wobble position 34 of tRNA(Arg2).</text>
</comment>
<dbReference type="GO" id="GO:0052717">
    <property type="term" value="F:tRNA-specific adenosine-34 deaminase activity"/>
    <property type="evidence" value="ECO:0007669"/>
    <property type="project" value="UniProtKB-UniRule"/>
</dbReference>
<evidence type="ECO:0000313" key="11">
    <source>
        <dbReference type="Proteomes" id="UP000184604"/>
    </source>
</evidence>
<dbReference type="InterPro" id="IPR002125">
    <property type="entry name" value="CMP_dCMP_dom"/>
</dbReference>
<comment type="subunit">
    <text evidence="2 8">Homodimer.</text>
</comment>
<dbReference type="Pfam" id="PF00383">
    <property type="entry name" value="dCMP_cyt_deam_1"/>
    <property type="match status" value="1"/>
</dbReference>
<evidence type="ECO:0000256" key="3">
    <source>
        <dbReference type="ARBA" id="ARBA00022694"/>
    </source>
</evidence>
<feature type="binding site" evidence="8">
    <location>
        <position position="80"/>
    </location>
    <ligand>
        <name>Zn(2+)</name>
        <dbReference type="ChEBI" id="CHEBI:29105"/>
        <note>catalytic</note>
    </ligand>
</feature>
<evidence type="ECO:0000259" key="9">
    <source>
        <dbReference type="PROSITE" id="PS51747"/>
    </source>
</evidence>
<proteinExistence type="inferred from homology"/>
<evidence type="ECO:0000313" key="10">
    <source>
        <dbReference type="EMBL" id="APM37415.1"/>
    </source>
</evidence>
<dbReference type="GO" id="GO:0008270">
    <property type="term" value="F:zinc ion binding"/>
    <property type="evidence" value="ECO:0007669"/>
    <property type="project" value="UniProtKB-UniRule"/>
</dbReference>
<reference evidence="10 11" key="1">
    <citation type="submission" date="2016-12" db="EMBL/GenBank/DDBJ databases">
        <title>Complete genome sequence of Clostridium kluyveri JZZ isolated from the pit mud of a Chinese flavor liquor-making factory.</title>
        <authorList>
            <person name="Wang Y."/>
        </authorList>
    </citation>
    <scope>NUCLEOTIDE SEQUENCE [LARGE SCALE GENOMIC DNA]</scope>
    <source>
        <strain evidence="10 11">JZZ</strain>
    </source>
</reference>
<evidence type="ECO:0000256" key="8">
    <source>
        <dbReference type="HAMAP-Rule" id="MF_00972"/>
    </source>
</evidence>
<dbReference type="OMA" id="PCQMCAG"/>
<sequence length="145" mass="16450">MDGFMFEAIKQAEMALQLGEVPVGAVVVKNNNIISRAYNLKETLKDSTAHAEILAIRSASKVVKNWRLKDCSMYVTLEPCPMCAGAILQCRISRLYIGTFDPVMGACGSVVNILQNNFLNHWIDIQWLYNNECSNMLKKFFKNRR</sequence>
<evidence type="ECO:0000256" key="5">
    <source>
        <dbReference type="ARBA" id="ARBA00022801"/>
    </source>
</evidence>
<keyword evidence="6 8" id="KW-0862">Zinc</keyword>